<dbReference type="GO" id="GO:0016787">
    <property type="term" value="F:hydrolase activity"/>
    <property type="evidence" value="ECO:0007669"/>
    <property type="project" value="UniProtKB-KW"/>
</dbReference>
<accession>A0A7W7YHM4</accession>
<dbReference type="RefSeq" id="WP_184205135.1">
    <property type="nucleotide sequence ID" value="NZ_JACHIF010000001.1"/>
</dbReference>
<reference evidence="2 3" key="1">
    <citation type="submission" date="2020-08" db="EMBL/GenBank/DDBJ databases">
        <title>Genomic Encyclopedia of Type Strains, Phase IV (KMG-IV): sequencing the most valuable type-strain genomes for metagenomic binning, comparative biology and taxonomic classification.</title>
        <authorList>
            <person name="Goeker M."/>
        </authorList>
    </citation>
    <scope>NUCLEOTIDE SEQUENCE [LARGE SCALE GENOMIC DNA]</scope>
    <source>
        <strain evidence="2 3">DSM 12251</strain>
    </source>
</reference>
<dbReference type="Proteomes" id="UP000534294">
    <property type="component" value="Unassembled WGS sequence"/>
</dbReference>
<comment type="caution">
    <text evidence="2">The sequence shown here is derived from an EMBL/GenBank/DDBJ whole genome shotgun (WGS) entry which is preliminary data.</text>
</comment>
<keyword evidence="2" id="KW-0378">Hydrolase</keyword>
<dbReference type="AlphaFoldDB" id="A0A7W7YHM4"/>
<keyword evidence="1" id="KW-0732">Signal</keyword>
<keyword evidence="3" id="KW-1185">Reference proteome</keyword>
<feature type="chain" id="PRO_5031128434" evidence="1">
    <location>
        <begin position="22"/>
        <end position="128"/>
    </location>
</feature>
<feature type="signal peptide" evidence="1">
    <location>
        <begin position="1"/>
        <end position="21"/>
    </location>
</feature>
<proteinExistence type="predicted"/>
<name>A0A7W7YHM4_9BACT</name>
<sequence>MKRLWQILALILLALMVPASMCCLVPQEVEKQHAGCCSHGDEGHDVPTMPDICPSGTIAQSFLPEMVAMPEMQMVELICLIQAFALLDLIEQAAAPVSMPTTAPPELRTTWAFVSRASLPARAPAVLG</sequence>
<evidence type="ECO:0000313" key="3">
    <source>
        <dbReference type="Proteomes" id="UP000534294"/>
    </source>
</evidence>
<gene>
    <name evidence="2" type="ORF">HNQ64_000577</name>
</gene>
<organism evidence="2 3">
    <name type="scientific">Prosthecobacter dejongeii</name>
    <dbReference type="NCBI Taxonomy" id="48465"/>
    <lineage>
        <taxon>Bacteria</taxon>
        <taxon>Pseudomonadati</taxon>
        <taxon>Verrucomicrobiota</taxon>
        <taxon>Verrucomicrobiia</taxon>
        <taxon>Verrucomicrobiales</taxon>
        <taxon>Verrucomicrobiaceae</taxon>
        <taxon>Prosthecobacter</taxon>
    </lineage>
</organism>
<evidence type="ECO:0000313" key="2">
    <source>
        <dbReference type="EMBL" id="MBB5036343.1"/>
    </source>
</evidence>
<evidence type="ECO:0000256" key="1">
    <source>
        <dbReference type="SAM" id="SignalP"/>
    </source>
</evidence>
<protein>
    <submittedName>
        <fullName evidence="2">Imidazolonepropionase-like amidohydrolase</fullName>
    </submittedName>
</protein>
<dbReference type="EMBL" id="JACHIF010000001">
    <property type="protein sequence ID" value="MBB5036343.1"/>
    <property type="molecule type" value="Genomic_DNA"/>
</dbReference>